<organism evidence="1 2">
    <name type="scientific">Akanthomyces muscarius</name>
    <name type="common">Entomopathogenic fungus</name>
    <name type="synonym">Lecanicillium muscarium</name>
    <dbReference type="NCBI Taxonomy" id="2231603"/>
    <lineage>
        <taxon>Eukaryota</taxon>
        <taxon>Fungi</taxon>
        <taxon>Dikarya</taxon>
        <taxon>Ascomycota</taxon>
        <taxon>Pezizomycotina</taxon>
        <taxon>Sordariomycetes</taxon>
        <taxon>Hypocreomycetidae</taxon>
        <taxon>Hypocreales</taxon>
        <taxon>Cordycipitaceae</taxon>
        <taxon>Akanthomyces</taxon>
    </lineage>
</organism>
<dbReference type="KEGG" id="amus:LMH87_005043"/>
<comment type="caution">
    <text evidence="1">The sequence shown here is derived from an EMBL/GenBank/DDBJ whole genome shotgun (WGS) entry which is preliminary data.</text>
</comment>
<dbReference type="GeneID" id="80892202"/>
<gene>
    <name evidence="1" type="ORF">LMH87_005043</name>
</gene>
<dbReference type="Proteomes" id="UP001144673">
    <property type="component" value="Chromosome 1"/>
</dbReference>
<reference evidence="1" key="1">
    <citation type="journal article" date="2023" name="Access Microbiol">
        <title>De-novo genome assembly for Akanthomyces muscarius, a biocontrol agent of insect agricultural pests.</title>
        <authorList>
            <person name="Erdos Z."/>
            <person name="Studholme D.J."/>
            <person name="Raymond B."/>
            <person name="Sharma M."/>
        </authorList>
    </citation>
    <scope>NUCLEOTIDE SEQUENCE</scope>
    <source>
        <strain evidence="1">Ve6</strain>
    </source>
</reference>
<accession>A0A9W8QKK9</accession>
<evidence type="ECO:0000313" key="1">
    <source>
        <dbReference type="EMBL" id="KAJ4163304.1"/>
    </source>
</evidence>
<dbReference type="AlphaFoldDB" id="A0A9W8QKK9"/>
<dbReference type="RefSeq" id="XP_056058219.1">
    <property type="nucleotide sequence ID" value="XM_056202688.1"/>
</dbReference>
<dbReference type="EMBL" id="JAJHUN010000001">
    <property type="protein sequence ID" value="KAJ4163304.1"/>
    <property type="molecule type" value="Genomic_DNA"/>
</dbReference>
<proteinExistence type="predicted"/>
<protein>
    <submittedName>
        <fullName evidence="1">Uncharacterized protein</fullName>
    </submittedName>
</protein>
<sequence length="85" mass="9457">MLCTNDGRGATVKLQEQLKRQSEVLANEGGLEAASDLLWSLQQYCFFPLDRPDTPLAALVAVTATPQDLRYQSFLLFPFPSLRAL</sequence>
<name>A0A9W8QKK9_AKAMU</name>
<evidence type="ECO:0000313" key="2">
    <source>
        <dbReference type="Proteomes" id="UP001144673"/>
    </source>
</evidence>
<keyword evidence="2" id="KW-1185">Reference proteome</keyword>